<dbReference type="Pfam" id="PF12146">
    <property type="entry name" value="Hydrolase_4"/>
    <property type="match status" value="1"/>
</dbReference>
<dbReference type="AlphaFoldDB" id="A0AAT9EM63"/>
<keyword evidence="2" id="KW-0378">Hydrolase</keyword>
<dbReference type="GO" id="GO:0016787">
    <property type="term" value="F:hydrolase activity"/>
    <property type="evidence" value="ECO:0007669"/>
    <property type="project" value="UniProtKB-KW"/>
</dbReference>
<reference evidence="2" key="1">
    <citation type="journal article" date="2014" name="Genome Biol. Evol.">
        <title>Genome evolution and plasticity of Serratia marcescens, an important multidrug-resistant nosocomial pathogen.</title>
        <authorList>
            <person name="Iguchi A."/>
            <person name="Nagaya Y."/>
            <person name="Pradel E."/>
            <person name="Ooka T."/>
            <person name="Ogura Y."/>
            <person name="Katsura K."/>
            <person name="Kurokawa K."/>
            <person name="Oshima K."/>
            <person name="Hattori M."/>
            <person name="Parkhill J."/>
            <person name="Sebaihia M."/>
            <person name="Coulthurst S.J."/>
            <person name="Gotoh N."/>
            <person name="Thomson N.R."/>
            <person name="Ewbank J.J."/>
            <person name="Hayashi T."/>
        </authorList>
    </citation>
    <scope>NUCLEOTIDE SEQUENCE</scope>
    <source>
        <strain evidence="2">SM39</strain>
    </source>
</reference>
<dbReference type="InterPro" id="IPR029058">
    <property type="entry name" value="AB_hydrolase_fold"/>
</dbReference>
<dbReference type="InterPro" id="IPR051044">
    <property type="entry name" value="MAG_DAG_Lipase"/>
</dbReference>
<organism evidence="2">
    <name type="scientific">Serratia marcescens SM39</name>
    <dbReference type="NCBI Taxonomy" id="1334564"/>
    <lineage>
        <taxon>Bacteria</taxon>
        <taxon>Pseudomonadati</taxon>
        <taxon>Pseudomonadota</taxon>
        <taxon>Gammaproteobacteria</taxon>
        <taxon>Enterobacterales</taxon>
        <taxon>Yersiniaceae</taxon>
        <taxon>Serratia</taxon>
    </lineage>
</organism>
<gene>
    <name evidence="2" type="ORF">SM39_0778</name>
</gene>
<accession>A0AAT9EM63</accession>
<dbReference type="InterPro" id="IPR022742">
    <property type="entry name" value="Hydrolase_4"/>
</dbReference>
<evidence type="ECO:0000313" key="2">
    <source>
        <dbReference type="EMBL" id="BAO32832.1"/>
    </source>
</evidence>
<dbReference type="EMBL" id="AP013063">
    <property type="protein sequence ID" value="BAO32832.1"/>
    <property type="molecule type" value="Genomic_DNA"/>
</dbReference>
<dbReference type="SUPFAM" id="SSF53474">
    <property type="entry name" value="alpha/beta-Hydrolases"/>
    <property type="match status" value="1"/>
</dbReference>
<sequence length="339" mass="36846">MVVPAVVSYAYRRGRNAAVGNTDNIMERCELIDFDRYVEQAKSYGEWPGAQVGTSSGCVEGLSYRLYRQTAESEDVIVVYHGGGVNSAAGYDILARQLAAEPTLAVCLVDIRGHGDSTGERGTVERPERIWRDVDVILAEMRLRFPLARRHLLGHSSGAGMLLNYLTRYPCEQQADSLILLAPELGPFSGMARDLAAAARFAQVRQWPFVANALSGGRWFGQSRAVSLNFPPAVLAAAPDFVCQYSVNMANALTPRTPAKQLAALRLPTLLLAAAQDELFSAQSLQRFVEQHGSVHVAFGLLEGSTHLSCVFEAHGPILQHISRAFALGADEGLSGERF</sequence>
<dbReference type="Gene3D" id="3.40.50.1820">
    <property type="entry name" value="alpha/beta hydrolase"/>
    <property type="match status" value="1"/>
</dbReference>
<protein>
    <submittedName>
        <fullName evidence="2">Hydrolase</fullName>
    </submittedName>
</protein>
<dbReference type="KEGG" id="smar:SM39_0778"/>
<feature type="domain" description="Serine aminopeptidase S33" evidence="1">
    <location>
        <begin position="73"/>
        <end position="307"/>
    </location>
</feature>
<name>A0AAT9EM63_SERMA</name>
<evidence type="ECO:0000259" key="1">
    <source>
        <dbReference type="Pfam" id="PF12146"/>
    </source>
</evidence>
<proteinExistence type="predicted"/>
<dbReference type="PANTHER" id="PTHR11614">
    <property type="entry name" value="PHOSPHOLIPASE-RELATED"/>
    <property type="match status" value="1"/>
</dbReference>